<evidence type="ECO:0000256" key="1">
    <source>
        <dbReference type="SAM" id="MobiDB-lite"/>
    </source>
</evidence>
<dbReference type="EMBL" id="NCSJ02000141">
    <property type="protein sequence ID" value="RFU29040.1"/>
    <property type="molecule type" value="Genomic_DNA"/>
</dbReference>
<dbReference type="AlphaFoldDB" id="A0A3E2H6M3"/>
<feature type="compositionally biased region" description="Acidic residues" evidence="1">
    <location>
        <begin position="124"/>
        <end position="173"/>
    </location>
</feature>
<dbReference type="Proteomes" id="UP000258309">
    <property type="component" value="Unassembled WGS sequence"/>
</dbReference>
<comment type="caution">
    <text evidence="2">The sequence shown here is derived from an EMBL/GenBank/DDBJ whole genome shotgun (WGS) entry which is preliminary data.</text>
</comment>
<feature type="non-terminal residue" evidence="2">
    <location>
        <position position="1"/>
    </location>
</feature>
<organism evidence="2 3">
    <name type="scientific">Scytalidium lignicola</name>
    <name type="common">Hyphomycete</name>
    <dbReference type="NCBI Taxonomy" id="5539"/>
    <lineage>
        <taxon>Eukaryota</taxon>
        <taxon>Fungi</taxon>
        <taxon>Dikarya</taxon>
        <taxon>Ascomycota</taxon>
        <taxon>Pezizomycotina</taxon>
        <taxon>Leotiomycetes</taxon>
        <taxon>Leotiomycetes incertae sedis</taxon>
        <taxon>Scytalidium</taxon>
    </lineage>
</organism>
<sequence>MQIAKLQAVEDSIIEHRITISIDANSKMTTVIDDEVIIIEAIDKEEKEKKLKNLPAQTKGKGKEIANDENHTFNDTFTKNLKLLIHQKRIKDDDHVDNLEIVLNDDEDEEEDKDKEMKDFIVNDNEEEEEDDDDDEEEDDDDDEEDDDDEDDEEEEDDDEDDAKMEDYIGDDE</sequence>
<evidence type="ECO:0000313" key="2">
    <source>
        <dbReference type="EMBL" id="RFU29040.1"/>
    </source>
</evidence>
<proteinExistence type="predicted"/>
<feature type="region of interest" description="Disordered" evidence="1">
    <location>
        <begin position="95"/>
        <end position="173"/>
    </location>
</feature>
<feature type="compositionally biased region" description="Acidic residues" evidence="1">
    <location>
        <begin position="103"/>
        <end position="113"/>
    </location>
</feature>
<reference evidence="2 3" key="1">
    <citation type="submission" date="2018-05" db="EMBL/GenBank/DDBJ databases">
        <title>Draft genome sequence of Scytalidium lignicola DSM 105466, a ubiquitous saprotrophic fungus.</title>
        <authorList>
            <person name="Buettner E."/>
            <person name="Gebauer A.M."/>
            <person name="Hofrichter M."/>
            <person name="Liers C."/>
            <person name="Kellner H."/>
        </authorList>
    </citation>
    <scope>NUCLEOTIDE SEQUENCE [LARGE SCALE GENOMIC DNA]</scope>
    <source>
        <strain evidence="2 3">DSM 105466</strain>
    </source>
</reference>
<keyword evidence="3" id="KW-1185">Reference proteome</keyword>
<protein>
    <submittedName>
        <fullName evidence="2">Uncharacterized protein</fullName>
    </submittedName>
</protein>
<gene>
    <name evidence="2" type="ORF">B7463_g7280</name>
</gene>
<accession>A0A3E2H6M3</accession>
<name>A0A3E2H6M3_SCYLI</name>
<evidence type="ECO:0000313" key="3">
    <source>
        <dbReference type="Proteomes" id="UP000258309"/>
    </source>
</evidence>
<feature type="non-terminal residue" evidence="2">
    <location>
        <position position="173"/>
    </location>
</feature>